<evidence type="ECO:0000313" key="1">
    <source>
        <dbReference type="EMBL" id="KAL3591971.1"/>
    </source>
</evidence>
<accession>A0ACC4CAF0</accession>
<gene>
    <name evidence="1" type="ORF">D5086_010611</name>
</gene>
<sequence length="71" mass="7995">MKRGMVGQYKNACELIGLLRDVIGDEYVDFLVILESLQTITPPVQFSNSTPELHCMAINGRNVVFGFRFDS</sequence>
<dbReference type="EMBL" id="RCHU02000005">
    <property type="protein sequence ID" value="KAL3591971.1"/>
    <property type="molecule type" value="Genomic_DNA"/>
</dbReference>
<keyword evidence="2" id="KW-1185">Reference proteome</keyword>
<evidence type="ECO:0000313" key="2">
    <source>
        <dbReference type="Proteomes" id="UP000309997"/>
    </source>
</evidence>
<organism evidence="1 2">
    <name type="scientific">Populus alba</name>
    <name type="common">White poplar</name>
    <dbReference type="NCBI Taxonomy" id="43335"/>
    <lineage>
        <taxon>Eukaryota</taxon>
        <taxon>Viridiplantae</taxon>
        <taxon>Streptophyta</taxon>
        <taxon>Embryophyta</taxon>
        <taxon>Tracheophyta</taxon>
        <taxon>Spermatophyta</taxon>
        <taxon>Magnoliopsida</taxon>
        <taxon>eudicotyledons</taxon>
        <taxon>Gunneridae</taxon>
        <taxon>Pentapetalae</taxon>
        <taxon>rosids</taxon>
        <taxon>fabids</taxon>
        <taxon>Malpighiales</taxon>
        <taxon>Salicaceae</taxon>
        <taxon>Saliceae</taxon>
        <taxon>Populus</taxon>
    </lineage>
</organism>
<proteinExistence type="predicted"/>
<protein>
    <submittedName>
        <fullName evidence="1">Uncharacterized protein</fullName>
    </submittedName>
</protein>
<reference evidence="1 2" key="1">
    <citation type="journal article" date="2024" name="Plant Biotechnol. J.">
        <title>Genome and CRISPR/Cas9 system of a widespread forest tree (Populus alba) in the world.</title>
        <authorList>
            <person name="Liu Y.J."/>
            <person name="Jiang P.F."/>
            <person name="Han X.M."/>
            <person name="Li X.Y."/>
            <person name="Wang H.M."/>
            <person name="Wang Y.J."/>
            <person name="Wang X.X."/>
            <person name="Zeng Q.Y."/>
        </authorList>
    </citation>
    <scope>NUCLEOTIDE SEQUENCE [LARGE SCALE GENOMIC DNA]</scope>
    <source>
        <strain evidence="2">cv. PAL-ZL1</strain>
    </source>
</reference>
<dbReference type="Proteomes" id="UP000309997">
    <property type="component" value="Unassembled WGS sequence"/>
</dbReference>
<name>A0ACC4CAF0_POPAL</name>
<comment type="caution">
    <text evidence="1">The sequence shown here is derived from an EMBL/GenBank/DDBJ whole genome shotgun (WGS) entry which is preliminary data.</text>
</comment>